<dbReference type="EMBL" id="MFUX01000005">
    <property type="protein sequence ID" value="OGI94860.1"/>
    <property type="molecule type" value="Genomic_DNA"/>
</dbReference>
<dbReference type="AlphaFoldDB" id="A0A1F6XKZ8"/>
<name>A0A1F6XKZ8_9BACT</name>
<dbReference type="STRING" id="1801773.A3A03_00925"/>
<reference evidence="2 3" key="1">
    <citation type="journal article" date="2016" name="Nat. Commun.">
        <title>Thousands of microbial genomes shed light on interconnected biogeochemical processes in an aquifer system.</title>
        <authorList>
            <person name="Anantharaman K."/>
            <person name="Brown C.T."/>
            <person name="Hug L.A."/>
            <person name="Sharon I."/>
            <person name="Castelle C.J."/>
            <person name="Probst A.J."/>
            <person name="Thomas B.C."/>
            <person name="Singh A."/>
            <person name="Wilkins M.J."/>
            <person name="Karaoz U."/>
            <person name="Brodie E.L."/>
            <person name="Williams K.H."/>
            <person name="Hubbard S.S."/>
            <person name="Banfield J.F."/>
        </authorList>
    </citation>
    <scope>NUCLEOTIDE SEQUENCE [LARGE SCALE GENOMIC DNA]</scope>
</reference>
<protein>
    <submittedName>
        <fullName evidence="2">Uncharacterized protein</fullName>
    </submittedName>
</protein>
<gene>
    <name evidence="2" type="ORF">A3A03_00925</name>
</gene>
<sequence>MKAIAAKLNTYNNLEGLILKTIFWSFAALVFFYLLFLGNMVKNIVERQGLEAKSRSLTNEVRDLEVSYLSLSNGLDLDFSYSLGFKDAKVTFVTRKASLSLLPSSGAKVAKNDL</sequence>
<evidence type="ECO:0000256" key="1">
    <source>
        <dbReference type="SAM" id="Phobius"/>
    </source>
</evidence>
<keyword evidence="1" id="KW-0812">Transmembrane</keyword>
<evidence type="ECO:0000313" key="3">
    <source>
        <dbReference type="Proteomes" id="UP000176629"/>
    </source>
</evidence>
<keyword evidence="1" id="KW-0472">Membrane</keyword>
<dbReference type="Proteomes" id="UP000176629">
    <property type="component" value="Unassembled WGS sequence"/>
</dbReference>
<keyword evidence="1" id="KW-1133">Transmembrane helix</keyword>
<organism evidence="2 3">
    <name type="scientific">Candidatus Nomurabacteria bacterium RIFCSPLOWO2_01_FULL_40_18</name>
    <dbReference type="NCBI Taxonomy" id="1801773"/>
    <lineage>
        <taxon>Bacteria</taxon>
        <taxon>Candidatus Nomuraibacteriota</taxon>
    </lineage>
</organism>
<feature type="transmembrane region" description="Helical" evidence="1">
    <location>
        <begin position="17"/>
        <end position="37"/>
    </location>
</feature>
<evidence type="ECO:0000313" key="2">
    <source>
        <dbReference type="EMBL" id="OGI94860.1"/>
    </source>
</evidence>
<proteinExistence type="predicted"/>
<comment type="caution">
    <text evidence="2">The sequence shown here is derived from an EMBL/GenBank/DDBJ whole genome shotgun (WGS) entry which is preliminary data.</text>
</comment>
<accession>A0A1F6XKZ8</accession>